<gene>
    <name evidence="1" type="ORF">AVEN_217114-2_1</name>
</gene>
<dbReference type="EMBL" id="BGPR01000521">
    <property type="protein sequence ID" value="GBM24530.1"/>
    <property type="molecule type" value="Genomic_DNA"/>
</dbReference>
<proteinExistence type="predicted"/>
<comment type="caution">
    <text evidence="1">The sequence shown here is derived from an EMBL/GenBank/DDBJ whole genome shotgun (WGS) entry which is preliminary data.</text>
</comment>
<sequence>IFFWRHLLRSDSTCLVDLADLTAPATSAVAAAQLRSALPTASVTLADAARGTRSATAVTASAAAQPSAKMCQKSQSSRS</sequence>
<organism evidence="1 2">
    <name type="scientific">Araneus ventricosus</name>
    <name type="common">Orbweaver spider</name>
    <name type="synonym">Epeira ventricosa</name>
    <dbReference type="NCBI Taxonomy" id="182803"/>
    <lineage>
        <taxon>Eukaryota</taxon>
        <taxon>Metazoa</taxon>
        <taxon>Ecdysozoa</taxon>
        <taxon>Arthropoda</taxon>
        <taxon>Chelicerata</taxon>
        <taxon>Arachnida</taxon>
        <taxon>Araneae</taxon>
        <taxon>Araneomorphae</taxon>
        <taxon>Entelegynae</taxon>
        <taxon>Araneoidea</taxon>
        <taxon>Araneidae</taxon>
        <taxon>Araneus</taxon>
    </lineage>
</organism>
<evidence type="ECO:0000313" key="1">
    <source>
        <dbReference type="EMBL" id="GBM24530.1"/>
    </source>
</evidence>
<dbReference type="Proteomes" id="UP000499080">
    <property type="component" value="Unassembled WGS sequence"/>
</dbReference>
<name>A0A4Y2E5X9_ARAVE</name>
<reference evidence="1 2" key="1">
    <citation type="journal article" date="2019" name="Sci. Rep.">
        <title>Orb-weaving spider Araneus ventricosus genome elucidates the spidroin gene catalogue.</title>
        <authorList>
            <person name="Kono N."/>
            <person name="Nakamura H."/>
            <person name="Ohtoshi R."/>
            <person name="Moran D.A.P."/>
            <person name="Shinohara A."/>
            <person name="Yoshida Y."/>
            <person name="Fujiwara M."/>
            <person name="Mori M."/>
            <person name="Tomita M."/>
            <person name="Arakawa K."/>
        </authorList>
    </citation>
    <scope>NUCLEOTIDE SEQUENCE [LARGE SCALE GENOMIC DNA]</scope>
</reference>
<feature type="non-terminal residue" evidence="1">
    <location>
        <position position="1"/>
    </location>
</feature>
<keyword evidence="2" id="KW-1185">Reference proteome</keyword>
<dbReference type="AlphaFoldDB" id="A0A4Y2E5X9"/>
<protein>
    <submittedName>
        <fullName evidence="1">Uncharacterized protein</fullName>
    </submittedName>
</protein>
<accession>A0A4Y2E5X9</accession>
<evidence type="ECO:0000313" key="2">
    <source>
        <dbReference type="Proteomes" id="UP000499080"/>
    </source>
</evidence>